<evidence type="ECO:0000256" key="1">
    <source>
        <dbReference type="SAM" id="MobiDB-lite"/>
    </source>
</evidence>
<dbReference type="EMBL" id="LNIX01000001">
    <property type="protein sequence ID" value="OXA64525.1"/>
    <property type="molecule type" value="Genomic_DNA"/>
</dbReference>
<keyword evidence="2" id="KW-0732">Signal</keyword>
<feature type="region of interest" description="Disordered" evidence="1">
    <location>
        <begin position="207"/>
        <end position="228"/>
    </location>
</feature>
<proteinExistence type="predicted"/>
<feature type="compositionally biased region" description="Polar residues" evidence="1">
    <location>
        <begin position="217"/>
        <end position="228"/>
    </location>
</feature>
<dbReference type="AlphaFoldDB" id="A0A226F414"/>
<dbReference type="Proteomes" id="UP000198287">
    <property type="component" value="Unassembled WGS sequence"/>
</dbReference>
<protein>
    <submittedName>
        <fullName evidence="3">Uncharacterized protein</fullName>
    </submittedName>
</protein>
<comment type="caution">
    <text evidence="3">The sequence shown here is derived from an EMBL/GenBank/DDBJ whole genome shotgun (WGS) entry which is preliminary data.</text>
</comment>
<gene>
    <name evidence="3" type="ORF">Fcan01_00935</name>
</gene>
<accession>A0A226F414</accession>
<feature type="signal peptide" evidence="2">
    <location>
        <begin position="1"/>
        <end position="25"/>
    </location>
</feature>
<evidence type="ECO:0000313" key="4">
    <source>
        <dbReference type="Proteomes" id="UP000198287"/>
    </source>
</evidence>
<sequence length="228" mass="25154">MNFTFRNILAVSYLILMAILPVTEAGFGTGPGTDPYGFGDESDFPEFHFVMMSKEQLTRLTQNLHHSIQVDPIPLEDLKYACFSMTHTIAPNGTLHTVTGFGDLSLDLFVALTGFPGLFRSDPMFPTNVANLVSLSLSNGVSFTLGVVCHDDGVGAWIVNSPNWSISEEDIYAISQHVASLGFNMDNIVVMDNSKCGDQQDLKSYNKYTTQHRKPNRNGNQNCKSQAY</sequence>
<keyword evidence="4" id="KW-1185">Reference proteome</keyword>
<reference evidence="3 4" key="1">
    <citation type="submission" date="2015-12" db="EMBL/GenBank/DDBJ databases">
        <title>The genome of Folsomia candida.</title>
        <authorList>
            <person name="Faddeeva A."/>
            <person name="Derks M.F."/>
            <person name="Anvar Y."/>
            <person name="Smit S."/>
            <person name="Van Straalen N."/>
            <person name="Roelofs D."/>
        </authorList>
    </citation>
    <scope>NUCLEOTIDE SEQUENCE [LARGE SCALE GENOMIC DNA]</scope>
    <source>
        <strain evidence="3 4">VU population</strain>
        <tissue evidence="3">Whole body</tissue>
    </source>
</reference>
<name>A0A226F414_FOLCA</name>
<feature type="chain" id="PRO_5013008369" evidence="2">
    <location>
        <begin position="26"/>
        <end position="228"/>
    </location>
</feature>
<evidence type="ECO:0000313" key="3">
    <source>
        <dbReference type="EMBL" id="OXA64525.1"/>
    </source>
</evidence>
<evidence type="ECO:0000256" key="2">
    <source>
        <dbReference type="SAM" id="SignalP"/>
    </source>
</evidence>
<organism evidence="3 4">
    <name type="scientific">Folsomia candida</name>
    <name type="common">Springtail</name>
    <dbReference type="NCBI Taxonomy" id="158441"/>
    <lineage>
        <taxon>Eukaryota</taxon>
        <taxon>Metazoa</taxon>
        <taxon>Ecdysozoa</taxon>
        <taxon>Arthropoda</taxon>
        <taxon>Hexapoda</taxon>
        <taxon>Collembola</taxon>
        <taxon>Entomobryomorpha</taxon>
        <taxon>Isotomoidea</taxon>
        <taxon>Isotomidae</taxon>
        <taxon>Proisotominae</taxon>
        <taxon>Folsomia</taxon>
    </lineage>
</organism>